<evidence type="ECO:0000259" key="2">
    <source>
        <dbReference type="Pfam" id="PF08327"/>
    </source>
</evidence>
<evidence type="ECO:0000313" key="3">
    <source>
        <dbReference type="EMBL" id="GLR71517.1"/>
    </source>
</evidence>
<dbReference type="Proteomes" id="UP001156601">
    <property type="component" value="Unassembled WGS sequence"/>
</dbReference>
<evidence type="ECO:0000313" key="4">
    <source>
        <dbReference type="Proteomes" id="UP001156601"/>
    </source>
</evidence>
<comment type="caution">
    <text evidence="3">The sequence shown here is derived from an EMBL/GenBank/DDBJ whole genome shotgun (WGS) entry which is preliminary data.</text>
</comment>
<organism evidence="3 4">
    <name type="scientific">Agaribacter marinus</name>
    <dbReference type="NCBI Taxonomy" id="1431249"/>
    <lineage>
        <taxon>Bacteria</taxon>
        <taxon>Pseudomonadati</taxon>
        <taxon>Pseudomonadota</taxon>
        <taxon>Gammaproteobacteria</taxon>
        <taxon>Alteromonadales</taxon>
        <taxon>Alteromonadaceae</taxon>
        <taxon>Agaribacter</taxon>
    </lineage>
</organism>
<accession>A0AA37SXD7</accession>
<evidence type="ECO:0000256" key="1">
    <source>
        <dbReference type="ARBA" id="ARBA00006817"/>
    </source>
</evidence>
<dbReference type="RefSeq" id="WP_284217872.1">
    <property type="nucleotide sequence ID" value="NZ_BSOT01000006.1"/>
</dbReference>
<reference evidence="3" key="2">
    <citation type="submission" date="2023-01" db="EMBL/GenBank/DDBJ databases">
        <title>Draft genome sequence of Agaribacter marinus strain NBRC 110023.</title>
        <authorList>
            <person name="Sun Q."/>
            <person name="Mori K."/>
        </authorList>
    </citation>
    <scope>NUCLEOTIDE SEQUENCE</scope>
    <source>
        <strain evidence="3">NBRC 110023</strain>
    </source>
</reference>
<dbReference type="AlphaFoldDB" id="A0AA37SXD7"/>
<dbReference type="SUPFAM" id="SSF55961">
    <property type="entry name" value="Bet v1-like"/>
    <property type="match status" value="1"/>
</dbReference>
<dbReference type="InterPro" id="IPR013538">
    <property type="entry name" value="ASHA1/2-like_C"/>
</dbReference>
<proteinExistence type="inferred from homology"/>
<dbReference type="Pfam" id="PF08327">
    <property type="entry name" value="AHSA1"/>
    <property type="match status" value="1"/>
</dbReference>
<keyword evidence="4" id="KW-1185">Reference proteome</keyword>
<comment type="similarity">
    <text evidence="1">Belongs to the AHA1 family.</text>
</comment>
<dbReference type="EMBL" id="BSOT01000006">
    <property type="protein sequence ID" value="GLR71517.1"/>
    <property type="molecule type" value="Genomic_DNA"/>
</dbReference>
<feature type="domain" description="Activator of Hsp90 ATPase homologue 1/2-like C-terminal" evidence="2">
    <location>
        <begin position="16"/>
        <end position="138"/>
    </location>
</feature>
<dbReference type="InterPro" id="IPR023393">
    <property type="entry name" value="START-like_dom_sf"/>
</dbReference>
<sequence length="138" mass="16156">MNDVDVIERVLDINKPIGLVWQAITSPEEICQWFGSACSVVLEEGAEGYFEWQEECEGQFAMKIIRIEKPTYFAWRWMLKQNMPFNLATSTLVEWRLTETDTGTRLKLRESGFASAKHLDMNKQGWEQELTDLQEYLK</sequence>
<protein>
    <recommendedName>
        <fullName evidence="2">Activator of Hsp90 ATPase homologue 1/2-like C-terminal domain-containing protein</fullName>
    </recommendedName>
</protein>
<gene>
    <name evidence="3" type="ORF">GCM10007852_24250</name>
</gene>
<reference evidence="3" key="1">
    <citation type="journal article" date="2014" name="Int. J. Syst. Evol. Microbiol.">
        <title>Complete genome sequence of Corynebacterium casei LMG S-19264T (=DSM 44701T), isolated from a smear-ripened cheese.</title>
        <authorList>
            <consortium name="US DOE Joint Genome Institute (JGI-PGF)"/>
            <person name="Walter F."/>
            <person name="Albersmeier A."/>
            <person name="Kalinowski J."/>
            <person name="Ruckert C."/>
        </authorList>
    </citation>
    <scope>NUCLEOTIDE SEQUENCE</scope>
    <source>
        <strain evidence="3">NBRC 110023</strain>
    </source>
</reference>
<name>A0AA37SXD7_9ALTE</name>
<dbReference type="Gene3D" id="3.30.530.20">
    <property type="match status" value="1"/>
</dbReference>